<gene>
    <name evidence="2" type="ORF">P8935_11380</name>
</gene>
<feature type="transmembrane region" description="Helical" evidence="1">
    <location>
        <begin position="121"/>
        <end position="140"/>
    </location>
</feature>
<evidence type="ECO:0000256" key="1">
    <source>
        <dbReference type="SAM" id="Phobius"/>
    </source>
</evidence>
<name>A0AAU7DS75_9BACT</name>
<reference evidence="2" key="1">
    <citation type="submission" date="2023-03" db="EMBL/GenBank/DDBJ databases">
        <title>Edaphobacter sp.</title>
        <authorList>
            <person name="Huber K.J."/>
            <person name="Papendorf J."/>
            <person name="Pilke C."/>
            <person name="Bunk B."/>
            <person name="Sproeer C."/>
            <person name="Pester M."/>
        </authorList>
    </citation>
    <scope>NUCLEOTIDE SEQUENCE</scope>
    <source>
        <strain evidence="2">DSM 110680</strain>
    </source>
</reference>
<dbReference type="RefSeq" id="WP_348265117.1">
    <property type="nucleotide sequence ID" value="NZ_CP121196.1"/>
</dbReference>
<feature type="transmembrane region" description="Helical" evidence="1">
    <location>
        <begin position="80"/>
        <end position="101"/>
    </location>
</feature>
<keyword evidence="1" id="KW-0472">Membrane</keyword>
<sequence length="153" mass="16442">MIRRATIRVAGYALSSAVAAAFYIGWIMVAGGPGSFETRLIGALILFVFGGFLLALMLMALPWALLVWISSKAQSLTASYFACSGAVSMILLGCAASSASPKPLFVEDQTFWEGFLIALERQGACLALSGMIIGFGYWFLAEKRKNSSRHTTK</sequence>
<accession>A0AAU7DS75</accession>
<dbReference type="AlphaFoldDB" id="A0AAU7DS75"/>
<evidence type="ECO:0000313" key="2">
    <source>
        <dbReference type="EMBL" id="XBH19895.1"/>
    </source>
</evidence>
<keyword evidence="1" id="KW-1133">Transmembrane helix</keyword>
<keyword evidence="1" id="KW-0812">Transmembrane</keyword>
<proteinExistence type="predicted"/>
<organism evidence="2">
    <name type="scientific">Telmatobacter sp. DSM 110680</name>
    <dbReference type="NCBI Taxonomy" id="3036704"/>
    <lineage>
        <taxon>Bacteria</taxon>
        <taxon>Pseudomonadati</taxon>
        <taxon>Acidobacteriota</taxon>
        <taxon>Terriglobia</taxon>
        <taxon>Terriglobales</taxon>
        <taxon>Acidobacteriaceae</taxon>
        <taxon>Telmatobacter</taxon>
    </lineage>
</organism>
<feature type="transmembrane region" description="Helical" evidence="1">
    <location>
        <begin position="9"/>
        <end position="29"/>
    </location>
</feature>
<feature type="transmembrane region" description="Helical" evidence="1">
    <location>
        <begin position="41"/>
        <end position="68"/>
    </location>
</feature>
<dbReference type="EMBL" id="CP121196">
    <property type="protein sequence ID" value="XBH19895.1"/>
    <property type="molecule type" value="Genomic_DNA"/>
</dbReference>
<protein>
    <submittedName>
        <fullName evidence="2">Uncharacterized protein</fullName>
    </submittedName>
</protein>